<keyword evidence="5" id="KW-1185">Reference proteome</keyword>
<dbReference type="EMBL" id="JAVIJP010000035">
    <property type="protein sequence ID" value="KAL3629081.1"/>
    <property type="molecule type" value="Genomic_DNA"/>
</dbReference>
<evidence type="ECO:0000256" key="2">
    <source>
        <dbReference type="RuleBase" id="RU004914"/>
    </source>
</evidence>
<evidence type="ECO:0000313" key="5">
    <source>
        <dbReference type="Proteomes" id="UP001632038"/>
    </source>
</evidence>
<feature type="domain" description="ELMO" evidence="3">
    <location>
        <begin position="307"/>
        <end position="363"/>
    </location>
</feature>
<comment type="caution">
    <text evidence="4">The sequence shown here is derived from an EMBL/GenBank/DDBJ whole genome shotgun (WGS) entry which is preliminary data.</text>
</comment>
<feature type="transmembrane region" description="Helical" evidence="2">
    <location>
        <begin position="50"/>
        <end position="71"/>
    </location>
</feature>
<evidence type="ECO:0000313" key="4">
    <source>
        <dbReference type="EMBL" id="KAL3629081.1"/>
    </source>
</evidence>
<proteinExistence type="inferred from homology"/>
<feature type="transmembrane region" description="Helical" evidence="2">
    <location>
        <begin position="92"/>
        <end position="112"/>
    </location>
</feature>
<comment type="similarity">
    <text evidence="1 2">Belongs to the multi antimicrobial extrusion (MATE) (TC 2.A.66.1) family.</text>
</comment>
<feature type="transmembrane region" description="Helical" evidence="2">
    <location>
        <begin position="152"/>
        <end position="172"/>
    </location>
</feature>
<evidence type="ECO:0000256" key="1">
    <source>
        <dbReference type="ARBA" id="ARBA00010199"/>
    </source>
</evidence>
<comment type="caution">
    <text evidence="2">Lacks conserved residue(s) required for the propagation of feature annotation.</text>
</comment>
<dbReference type="InterPro" id="IPR002528">
    <property type="entry name" value="MATE_fam"/>
</dbReference>
<organism evidence="4 5">
    <name type="scientific">Castilleja foliolosa</name>
    <dbReference type="NCBI Taxonomy" id="1961234"/>
    <lineage>
        <taxon>Eukaryota</taxon>
        <taxon>Viridiplantae</taxon>
        <taxon>Streptophyta</taxon>
        <taxon>Embryophyta</taxon>
        <taxon>Tracheophyta</taxon>
        <taxon>Spermatophyta</taxon>
        <taxon>Magnoliopsida</taxon>
        <taxon>eudicotyledons</taxon>
        <taxon>Gunneridae</taxon>
        <taxon>Pentapetalae</taxon>
        <taxon>asterids</taxon>
        <taxon>lamiids</taxon>
        <taxon>Lamiales</taxon>
        <taxon>Orobanchaceae</taxon>
        <taxon>Pedicularideae</taxon>
        <taxon>Castillejinae</taxon>
        <taxon>Castilleja</taxon>
    </lineage>
</organism>
<gene>
    <name evidence="4" type="ORF">CASFOL_027142</name>
</gene>
<dbReference type="Proteomes" id="UP001632038">
    <property type="component" value="Unassembled WGS sequence"/>
</dbReference>
<keyword evidence="2" id="KW-0472">Membrane</keyword>
<feature type="transmembrane region" description="Helical" evidence="2">
    <location>
        <begin position="7"/>
        <end position="30"/>
    </location>
</feature>
<dbReference type="PANTHER" id="PTHR11206">
    <property type="entry name" value="MULTIDRUG RESISTANCE PROTEIN"/>
    <property type="match status" value="1"/>
</dbReference>
<keyword evidence="2" id="KW-0812">Transmembrane</keyword>
<accession>A0ABD3CJF0</accession>
<evidence type="ECO:0000259" key="3">
    <source>
        <dbReference type="Pfam" id="PF04727"/>
    </source>
</evidence>
<reference evidence="5" key="1">
    <citation type="journal article" date="2024" name="IScience">
        <title>Strigolactones Initiate the Formation of Haustorium-like Structures in Castilleja.</title>
        <authorList>
            <person name="Buerger M."/>
            <person name="Peterson D."/>
            <person name="Chory J."/>
        </authorList>
    </citation>
    <scope>NUCLEOTIDE SEQUENCE [LARGE SCALE GENOMIC DNA]</scope>
</reference>
<protein>
    <recommendedName>
        <fullName evidence="2">Protein DETOXIFICATION</fullName>
    </recommendedName>
    <alternativeName>
        <fullName evidence="2">Multidrug and toxic compound extrusion protein</fullName>
    </alternativeName>
</protein>
<dbReference type="AlphaFoldDB" id="A0ABD3CJF0"/>
<keyword evidence="2" id="KW-1133">Transmembrane helix</keyword>
<dbReference type="Pfam" id="PF04727">
    <property type="entry name" value="ELMO_CED12"/>
    <property type="match status" value="1"/>
</dbReference>
<name>A0ABD3CJF0_9LAMI</name>
<dbReference type="Pfam" id="PF01554">
    <property type="entry name" value="MatE"/>
    <property type="match status" value="1"/>
</dbReference>
<sequence>MKCTLCLLIQISMNIEIWTLMITLGFNAAISVRVSNELGAYNPKAAKMSILVAVFMSTLFGIVFTVAIIATKDYFPMLFSDKAEVINETSKLGYFLAATIFLNSIQPVLHGVAVGAGWQVSVAVINVVCYYVFGLPFGAFLGYKLDLGVKGIWLGMLAGCLLQTVVLIFYVLRANWSKEALHAEERIRSYSTTQAIETYQVVKGMRSNTLSKPKWIYPKTSHTDEEVDENEPYCYWGRKNREQESAWSHNSAHLISQLTRCFTANSMVGPRAWIGGFFCRTNNKKFASDNKYFNYTLTPDQEERLQNLQGRLGVSFDETQIDHQKALQALWDAAYPNVKLQSLVSEQWKDMGWQGTNLSTDFRLLLKEDGERAKCEYLFAAAGVNVSFMLIQLLDLYSGCCNNDVLHFECGLFVMRHMLELIKLDIVNSFEQVLHMDKPYSSDDIDDVRRSWAKCFLDDIR</sequence>
<feature type="transmembrane region" description="Helical" evidence="2">
    <location>
        <begin position="118"/>
        <end position="140"/>
    </location>
</feature>
<dbReference type="InterPro" id="IPR006816">
    <property type="entry name" value="ELMO_dom"/>
</dbReference>